<proteinExistence type="predicted"/>
<dbReference type="Proteomes" id="UP000828251">
    <property type="component" value="Unassembled WGS sequence"/>
</dbReference>
<dbReference type="EMBL" id="JAIQCV010000009">
    <property type="protein sequence ID" value="KAH1064010.1"/>
    <property type="molecule type" value="Genomic_DNA"/>
</dbReference>
<evidence type="ECO:0000313" key="2">
    <source>
        <dbReference type="Proteomes" id="UP000828251"/>
    </source>
</evidence>
<reference evidence="1 2" key="1">
    <citation type="journal article" date="2021" name="Plant Biotechnol. J.">
        <title>Multi-omics assisted identification of the key and species-specific regulatory components of drought-tolerant mechanisms in Gossypium stocksii.</title>
        <authorList>
            <person name="Yu D."/>
            <person name="Ke L."/>
            <person name="Zhang D."/>
            <person name="Wu Y."/>
            <person name="Sun Y."/>
            <person name="Mei J."/>
            <person name="Sun J."/>
            <person name="Sun Y."/>
        </authorList>
    </citation>
    <scope>NUCLEOTIDE SEQUENCE [LARGE SCALE GENOMIC DNA]</scope>
    <source>
        <strain evidence="2">cv. E1</strain>
        <tissue evidence="1">Leaf</tissue>
    </source>
</reference>
<sequence length="85" mass="9979">MRVQRKQGRIIETKGGEMEEKRNSRWLKFPQGPITRLKAKRIRARLNETIKDFITKTLDAHKTILRTKNIKISNLGNLGPRTRIL</sequence>
<organism evidence="1 2">
    <name type="scientific">Gossypium stocksii</name>
    <dbReference type="NCBI Taxonomy" id="47602"/>
    <lineage>
        <taxon>Eukaryota</taxon>
        <taxon>Viridiplantae</taxon>
        <taxon>Streptophyta</taxon>
        <taxon>Embryophyta</taxon>
        <taxon>Tracheophyta</taxon>
        <taxon>Spermatophyta</taxon>
        <taxon>Magnoliopsida</taxon>
        <taxon>eudicotyledons</taxon>
        <taxon>Gunneridae</taxon>
        <taxon>Pentapetalae</taxon>
        <taxon>rosids</taxon>
        <taxon>malvids</taxon>
        <taxon>Malvales</taxon>
        <taxon>Malvaceae</taxon>
        <taxon>Malvoideae</taxon>
        <taxon>Gossypium</taxon>
    </lineage>
</organism>
<name>A0A9D3UXD3_9ROSI</name>
<dbReference type="AlphaFoldDB" id="A0A9D3UXD3"/>
<gene>
    <name evidence="1" type="ORF">J1N35_028997</name>
</gene>
<accession>A0A9D3UXD3</accession>
<keyword evidence="2" id="KW-1185">Reference proteome</keyword>
<comment type="caution">
    <text evidence="1">The sequence shown here is derived from an EMBL/GenBank/DDBJ whole genome shotgun (WGS) entry which is preliminary data.</text>
</comment>
<protein>
    <submittedName>
        <fullName evidence="1">Uncharacterized protein</fullName>
    </submittedName>
</protein>
<evidence type="ECO:0000313" key="1">
    <source>
        <dbReference type="EMBL" id="KAH1064010.1"/>
    </source>
</evidence>